<protein>
    <submittedName>
        <fullName evidence="2">DUF3068 domain-containing protein</fullName>
    </submittedName>
</protein>
<dbReference type="RefSeq" id="WP_092101441.1">
    <property type="nucleotide sequence ID" value="NZ_CP047198.1"/>
</dbReference>
<name>A0ABX8KSY5_9CORY</name>
<reference evidence="2 3" key="1">
    <citation type="submission" date="2021-06" db="EMBL/GenBank/DDBJ databases">
        <title>FDA dAtabase for Regulatory Grade micrObial Sequences (FDA-ARGOS): Supporting development and validation of Infectious Disease Dx tests.</title>
        <authorList>
            <person name="Sproer C."/>
            <person name="Gronow S."/>
            <person name="Severitt S."/>
            <person name="Schroder I."/>
            <person name="Tallon L."/>
            <person name="Sadzewicz L."/>
            <person name="Zhao X."/>
            <person name="Boylan J."/>
            <person name="Ott S."/>
            <person name="Bowen H."/>
            <person name="Vavikolanu K."/>
            <person name="Mehta A."/>
            <person name="Aluvathingal J."/>
            <person name="Nadendla S."/>
            <person name="Lowell S."/>
            <person name="Myers T."/>
            <person name="Yan Y."/>
        </authorList>
    </citation>
    <scope>NUCLEOTIDE SEQUENCE [LARGE SCALE GENOMIC DNA]</scope>
    <source>
        <strain evidence="2 3">FDAARGOS 1425</strain>
    </source>
</reference>
<sequence length="304" mass="32465">MLRFSRSLAALVAGVGIALVVAGMLAPRVLLSGERLPLALGDATWTITDPDGMRAGESAPVTRQLHLEVMEPSGDERAAIRVGDSVRAGEAPGDFENLVSATTWSYELDRVSGEALSPAQAQVIFAMPAAQVAVNGVWLKFPSPAPASDVDVFDPVLRGSAVARFVDTQEIGGRTVNRYQQTVAPTNVAQRYADPRNTLTIDGERTFFTHAAERELLVDEQTGVVVGINERVDDYYADAEGNGVQNVLTYDGRMDEAQVTELVQRVGQAQPKAANPLLWWIVTGVGAVLALVGLIGSVVSARRN</sequence>
<gene>
    <name evidence="2" type="ORF">I6L55_06625</name>
</gene>
<dbReference type="GeneID" id="92749847"/>
<evidence type="ECO:0000313" key="2">
    <source>
        <dbReference type="EMBL" id="QXB17612.1"/>
    </source>
</evidence>
<keyword evidence="1" id="KW-1133">Transmembrane helix</keyword>
<feature type="transmembrane region" description="Helical" evidence="1">
    <location>
        <begin position="277"/>
        <end position="299"/>
    </location>
</feature>
<evidence type="ECO:0000256" key="1">
    <source>
        <dbReference type="SAM" id="Phobius"/>
    </source>
</evidence>
<keyword evidence="3" id="KW-1185">Reference proteome</keyword>
<dbReference type="Proteomes" id="UP000683520">
    <property type="component" value="Chromosome"/>
</dbReference>
<organism evidence="2 3">
    <name type="scientific">Corynebacterium coyleae</name>
    <dbReference type="NCBI Taxonomy" id="53374"/>
    <lineage>
        <taxon>Bacteria</taxon>
        <taxon>Bacillati</taxon>
        <taxon>Actinomycetota</taxon>
        <taxon>Actinomycetes</taxon>
        <taxon>Mycobacteriales</taxon>
        <taxon>Corynebacteriaceae</taxon>
        <taxon>Corynebacterium</taxon>
    </lineage>
</organism>
<keyword evidence="1" id="KW-0472">Membrane</keyword>
<evidence type="ECO:0000313" key="3">
    <source>
        <dbReference type="Proteomes" id="UP000683520"/>
    </source>
</evidence>
<keyword evidence="1" id="KW-0812">Transmembrane</keyword>
<dbReference type="EMBL" id="CP077302">
    <property type="protein sequence ID" value="QXB17612.1"/>
    <property type="molecule type" value="Genomic_DNA"/>
</dbReference>
<dbReference type="Pfam" id="PF11271">
    <property type="entry name" value="PorA"/>
    <property type="match status" value="1"/>
</dbReference>
<accession>A0ABX8KSY5</accession>
<dbReference type="InterPro" id="IPR021424">
    <property type="entry name" value="PorA"/>
</dbReference>
<proteinExistence type="predicted"/>